<gene>
    <name evidence="2" type="ORF">AVDCRST_MAG58-1520</name>
</gene>
<reference evidence="2" key="1">
    <citation type="submission" date="2020-02" db="EMBL/GenBank/DDBJ databases">
        <authorList>
            <person name="Meier V. D."/>
        </authorList>
    </citation>
    <scope>NUCLEOTIDE SEQUENCE</scope>
    <source>
        <strain evidence="2">AVDCRST_MAG58</strain>
    </source>
</reference>
<comment type="catalytic activity">
    <reaction evidence="1">
        <text>L-cysteine + L-glutamate + ATP = gamma-L-glutamyl-L-cysteine + ADP + phosphate + H(+)</text>
        <dbReference type="Rhea" id="RHEA:13285"/>
        <dbReference type="ChEBI" id="CHEBI:15378"/>
        <dbReference type="ChEBI" id="CHEBI:29985"/>
        <dbReference type="ChEBI" id="CHEBI:30616"/>
        <dbReference type="ChEBI" id="CHEBI:35235"/>
        <dbReference type="ChEBI" id="CHEBI:43474"/>
        <dbReference type="ChEBI" id="CHEBI:58173"/>
        <dbReference type="ChEBI" id="CHEBI:456216"/>
        <dbReference type="EC" id="6.3.2.2"/>
    </reaction>
</comment>
<proteinExistence type="predicted"/>
<dbReference type="PANTHER" id="PTHR36510">
    <property type="entry name" value="GLUTAMATE--CYSTEINE LIGASE 2-RELATED"/>
    <property type="match status" value="1"/>
</dbReference>
<accession>A0A6J4R6G4</accession>
<dbReference type="PANTHER" id="PTHR36510:SF1">
    <property type="entry name" value="GLUTAMATE--CYSTEINE LIGASE 2-RELATED"/>
    <property type="match status" value="1"/>
</dbReference>
<organism evidence="2">
    <name type="scientific">uncultured Rubrobacteraceae bacterium</name>
    <dbReference type="NCBI Taxonomy" id="349277"/>
    <lineage>
        <taxon>Bacteria</taxon>
        <taxon>Bacillati</taxon>
        <taxon>Actinomycetota</taxon>
        <taxon>Rubrobacteria</taxon>
        <taxon>Rubrobacterales</taxon>
        <taxon>Rubrobacteraceae</taxon>
        <taxon>environmental samples</taxon>
    </lineage>
</organism>
<dbReference type="EMBL" id="CADCVF010000038">
    <property type="protein sequence ID" value="CAA9457043.1"/>
    <property type="molecule type" value="Genomic_DNA"/>
</dbReference>
<dbReference type="Pfam" id="PF04107">
    <property type="entry name" value="GCS2"/>
    <property type="match status" value="1"/>
</dbReference>
<dbReference type="InterPro" id="IPR006336">
    <property type="entry name" value="GCS2"/>
</dbReference>
<protein>
    <recommendedName>
        <fullName evidence="3">Glutamate--cysteine ligase</fullName>
    </recommendedName>
</protein>
<name>A0A6J4R6G4_9ACTN</name>
<dbReference type="InterPro" id="IPR050141">
    <property type="entry name" value="GCL_type2/YbdK_subfam"/>
</dbReference>
<evidence type="ECO:0008006" key="3">
    <source>
        <dbReference type="Google" id="ProtNLM"/>
    </source>
</evidence>
<dbReference type="Gene3D" id="3.30.590.20">
    <property type="match status" value="1"/>
</dbReference>
<evidence type="ECO:0000256" key="1">
    <source>
        <dbReference type="ARBA" id="ARBA00048819"/>
    </source>
</evidence>
<dbReference type="GO" id="GO:0042398">
    <property type="term" value="P:modified amino acid biosynthetic process"/>
    <property type="evidence" value="ECO:0007669"/>
    <property type="project" value="InterPro"/>
</dbReference>
<sequence>MQIWGSVCCIIVREYVEAFGDRGSEGDRLLDRRSGLEQEFFLVENSGCPSERADEFLEICREATGEESSGPACFAPEFVLGLVEVNTPPVDTLYDLEREYAQNLRLALRTARSLGLRLYPLGTYPLPLEPAVRDGLDYRVQVSTVGPERFMDAGRCAGTHLHLEVQAGTVDEGAGISATASDAAREEVSNIYNLATALDPALVALTRSCPYFEGRKTGLAVRTVHYRGSAIFGWEGVYTDLPQVGALLPYAEDAQHLIRQQFDRYKAWLSAMDQAGVQRRHFAEAGGDLLRPAWNPVRLNRQGTLELRGMDSNYPEVTLAVSAIVLGAAGRTRRDGLEVVPDDRVRAFEVTGDVLRVPGFGSLGGELLHAAVTGGAGDETVATYLDSILEFAGVEDERLAALSRHRRNTGVYPTTEAAILEGYDGHLSEDEGLRLVLEACDELEAQVSHLSRSHRREEEPADLS</sequence>
<dbReference type="InterPro" id="IPR014746">
    <property type="entry name" value="Gln_synth/guanido_kin_cat_dom"/>
</dbReference>
<dbReference type="GO" id="GO:0004357">
    <property type="term" value="F:glutamate-cysteine ligase activity"/>
    <property type="evidence" value="ECO:0007669"/>
    <property type="project" value="UniProtKB-EC"/>
</dbReference>
<dbReference type="AlphaFoldDB" id="A0A6J4R6G4"/>
<dbReference type="SUPFAM" id="SSF55931">
    <property type="entry name" value="Glutamine synthetase/guanido kinase"/>
    <property type="match status" value="1"/>
</dbReference>
<evidence type="ECO:0000313" key="2">
    <source>
        <dbReference type="EMBL" id="CAA9457043.1"/>
    </source>
</evidence>